<name>A0ABQ8NEQ1_PYRGI</name>
<keyword evidence="2" id="KW-0732">Signal</keyword>
<evidence type="ECO:0000313" key="4">
    <source>
        <dbReference type="Proteomes" id="UP001059893"/>
    </source>
</evidence>
<dbReference type="Proteomes" id="UP001059893">
    <property type="component" value="Unassembled WGS sequence"/>
</dbReference>
<protein>
    <submittedName>
        <fullName evidence="3">Uncharacterized protein</fullName>
    </submittedName>
</protein>
<organism evidence="3 4">
    <name type="scientific">Pyricularia grisea</name>
    <name type="common">Crabgrass-specific blast fungus</name>
    <name type="synonym">Magnaporthe grisea</name>
    <dbReference type="NCBI Taxonomy" id="148305"/>
    <lineage>
        <taxon>Eukaryota</taxon>
        <taxon>Fungi</taxon>
        <taxon>Dikarya</taxon>
        <taxon>Ascomycota</taxon>
        <taxon>Pezizomycotina</taxon>
        <taxon>Sordariomycetes</taxon>
        <taxon>Sordariomycetidae</taxon>
        <taxon>Magnaporthales</taxon>
        <taxon>Pyriculariaceae</taxon>
        <taxon>Pyricularia</taxon>
    </lineage>
</organism>
<feature type="compositionally biased region" description="Gly residues" evidence="1">
    <location>
        <begin position="125"/>
        <end position="143"/>
    </location>
</feature>
<gene>
    <name evidence="3" type="ORF">MCOR33_007345</name>
</gene>
<feature type="compositionally biased region" description="Polar residues" evidence="1">
    <location>
        <begin position="74"/>
        <end position="91"/>
    </location>
</feature>
<evidence type="ECO:0000256" key="1">
    <source>
        <dbReference type="SAM" id="MobiDB-lite"/>
    </source>
</evidence>
<evidence type="ECO:0000256" key="2">
    <source>
        <dbReference type="SAM" id="SignalP"/>
    </source>
</evidence>
<feature type="compositionally biased region" description="Gly residues" evidence="1">
    <location>
        <begin position="288"/>
        <end position="298"/>
    </location>
</feature>
<dbReference type="EMBL" id="JABSND010000150">
    <property type="protein sequence ID" value="KAI6295858.1"/>
    <property type="molecule type" value="Genomic_DNA"/>
</dbReference>
<evidence type="ECO:0000313" key="3">
    <source>
        <dbReference type="EMBL" id="KAI6295858.1"/>
    </source>
</evidence>
<feature type="compositionally biased region" description="Polar residues" evidence="1">
    <location>
        <begin position="276"/>
        <end position="287"/>
    </location>
</feature>
<reference evidence="3" key="1">
    <citation type="submission" date="2021-01" db="EMBL/GenBank/DDBJ databases">
        <title>Deciphering the adaptive evolutionary patterns associated with biogeogrpahic diversity in the finger millet blast pathogen Magnaporthe oryzae in Eastern Africa.</title>
        <authorList>
            <person name="Onyema G."/>
            <person name="Shittu T.A."/>
            <person name="Dodsworth S."/>
            <person name="Devilliers S."/>
            <person name="Muthumeenakshi S."/>
            <person name="Sreenivasaprasad S."/>
        </authorList>
    </citation>
    <scope>NUCLEOTIDE SEQUENCE</scope>
    <source>
        <strain evidence="3">D15/s37</strain>
    </source>
</reference>
<accession>A0ABQ8NEQ1</accession>
<proteinExistence type="predicted"/>
<comment type="caution">
    <text evidence="3">The sequence shown here is derived from an EMBL/GenBank/DDBJ whole genome shotgun (WGS) entry which is preliminary data.</text>
</comment>
<feature type="region of interest" description="Disordered" evidence="1">
    <location>
        <begin position="271"/>
        <end position="307"/>
    </location>
</feature>
<feature type="compositionally biased region" description="Low complexity" evidence="1">
    <location>
        <begin position="100"/>
        <end position="113"/>
    </location>
</feature>
<feature type="region of interest" description="Disordered" evidence="1">
    <location>
        <begin position="69"/>
        <end position="224"/>
    </location>
</feature>
<feature type="chain" id="PRO_5045946728" evidence="2">
    <location>
        <begin position="20"/>
        <end position="307"/>
    </location>
</feature>
<feature type="signal peptide" evidence="2">
    <location>
        <begin position="1"/>
        <end position="19"/>
    </location>
</feature>
<keyword evidence="4" id="KW-1185">Reference proteome</keyword>
<sequence length="307" mass="32697">MSLSYSSSLCFLFFSSSFADHGRLLCKQNIIKSFVTQTSRKLLSARQPFLEYASVQASSLNCPNIIIHSRSRNNHPAGTTQQNKTMSNNNPHLAGAAGQSPHHYSPTSSSTAADSGYHSLSTPGNNGGGGSSTSGGASSGGGAFKRTPRQQRPPSPRPQMYGMAPSPGVFTREMRDRQSRGKDPYGSDEDGSGNGGHPEFPSGPSGMLGQTGSRIGSGQGEPREVLEKRMRARTFLDDPELLMIRSLDTGESTTAARLHFMSQLCGLDPESKYSRAANNSRSIYQGHSSGGTRSGPGSSGRPNWGYK</sequence>
<feature type="compositionally biased region" description="Basic and acidic residues" evidence="1">
    <location>
        <begin position="172"/>
        <end position="185"/>
    </location>
</feature>